<evidence type="ECO:0000259" key="2">
    <source>
        <dbReference type="Pfam" id="PF05598"/>
    </source>
</evidence>
<evidence type="ECO:0000313" key="5">
    <source>
        <dbReference type="Proteomes" id="UP000237350"/>
    </source>
</evidence>
<dbReference type="Proteomes" id="UP000237350">
    <property type="component" value="Unassembled WGS sequence"/>
</dbReference>
<organism evidence="4 5">
    <name type="scientific">Alkalispirochaeta sphaeroplastigenens</name>
    <dbReference type="NCBI Taxonomy" id="1187066"/>
    <lineage>
        <taxon>Bacteria</taxon>
        <taxon>Pseudomonadati</taxon>
        <taxon>Spirochaetota</taxon>
        <taxon>Spirochaetia</taxon>
        <taxon>Spirochaetales</taxon>
        <taxon>Spirochaetaceae</taxon>
        <taxon>Alkalispirochaeta</taxon>
    </lineage>
</organism>
<dbReference type="Pfam" id="PF13586">
    <property type="entry name" value="DDE_Tnp_1_2"/>
    <property type="match status" value="1"/>
</dbReference>
<gene>
    <name evidence="4" type="ORF">AU468_05255</name>
</gene>
<dbReference type="AlphaFoldDB" id="A0A2S4JVK9"/>
<feature type="domain" description="Transposase DDE" evidence="3">
    <location>
        <begin position="94"/>
        <end position="145"/>
    </location>
</feature>
<dbReference type="InterPro" id="IPR025668">
    <property type="entry name" value="Tnp_DDE_dom"/>
</dbReference>
<proteinExistence type="predicted"/>
<dbReference type="Pfam" id="PF05598">
    <property type="entry name" value="DUF772"/>
    <property type="match status" value="1"/>
</dbReference>
<evidence type="ECO:0008006" key="6">
    <source>
        <dbReference type="Google" id="ProtNLM"/>
    </source>
</evidence>
<feature type="region of interest" description="Disordered" evidence="1">
    <location>
        <begin position="54"/>
        <end position="74"/>
    </location>
</feature>
<protein>
    <recommendedName>
        <fullName evidence="6">Transposase InsH N-terminal domain-containing protein</fullName>
    </recommendedName>
</protein>
<feature type="domain" description="Transposase InsH N-terminal" evidence="2">
    <location>
        <begin position="1"/>
        <end position="36"/>
    </location>
</feature>
<dbReference type="EMBL" id="LPWH01000053">
    <property type="protein sequence ID" value="POR03569.1"/>
    <property type="molecule type" value="Genomic_DNA"/>
</dbReference>
<accession>A0A2S4JVK9</accession>
<comment type="caution">
    <text evidence="4">The sequence shown here is derived from an EMBL/GenBank/DDBJ whole genome shotgun (WGS) entry which is preliminary data.</text>
</comment>
<dbReference type="InterPro" id="IPR008490">
    <property type="entry name" value="Transposase_InsH_N"/>
</dbReference>
<evidence type="ECO:0000259" key="3">
    <source>
        <dbReference type="Pfam" id="PF13586"/>
    </source>
</evidence>
<name>A0A2S4JVK9_9SPIO</name>
<evidence type="ECO:0000313" key="4">
    <source>
        <dbReference type="EMBL" id="POR03569.1"/>
    </source>
</evidence>
<keyword evidence="5" id="KW-1185">Reference proteome</keyword>
<sequence>MEQIRENPYLQYFLGYTLFSDDRPFDPSMMVHFRKRTSGEILSEINDLIVATQSEDTGDDGDPPLQKNQATKATVRRNLETIRSRYRSDLTRMERNQARDDEHSRIPIEGVFGRGKTRYSLSRIMAKRRDTSETTIALAFLVMNLDALVRQLSLTLFRMLISLFGYRSQRPVFIMIEG</sequence>
<dbReference type="OrthoDB" id="1454687at2"/>
<evidence type="ECO:0000256" key="1">
    <source>
        <dbReference type="SAM" id="MobiDB-lite"/>
    </source>
</evidence>
<reference evidence="5" key="1">
    <citation type="submission" date="2015-12" db="EMBL/GenBank/DDBJ databases">
        <authorList>
            <person name="Lodha T.D."/>
            <person name="Chintalapati S."/>
            <person name="Chintalapati V.R."/>
            <person name="Sravanthi T."/>
        </authorList>
    </citation>
    <scope>NUCLEOTIDE SEQUENCE [LARGE SCALE GENOMIC DNA]</scope>
    <source>
        <strain evidence="5">JC133</strain>
    </source>
</reference>